<protein>
    <submittedName>
        <fullName evidence="2">Uncharacterized protein</fullName>
    </submittedName>
</protein>
<dbReference type="EMBL" id="BPLR01004449">
    <property type="protein sequence ID" value="GIX94918.1"/>
    <property type="molecule type" value="Genomic_DNA"/>
</dbReference>
<accession>A0AAV4PD10</accession>
<keyword evidence="1" id="KW-0472">Membrane</keyword>
<feature type="transmembrane region" description="Helical" evidence="1">
    <location>
        <begin position="32"/>
        <end position="54"/>
    </location>
</feature>
<name>A0AAV4PD10_CAEEX</name>
<evidence type="ECO:0000256" key="1">
    <source>
        <dbReference type="SAM" id="Phobius"/>
    </source>
</evidence>
<evidence type="ECO:0000313" key="2">
    <source>
        <dbReference type="EMBL" id="GIX94918.1"/>
    </source>
</evidence>
<reference evidence="2 3" key="1">
    <citation type="submission" date="2021-06" db="EMBL/GenBank/DDBJ databases">
        <title>Caerostris extrusa draft genome.</title>
        <authorList>
            <person name="Kono N."/>
            <person name="Arakawa K."/>
        </authorList>
    </citation>
    <scope>NUCLEOTIDE SEQUENCE [LARGE SCALE GENOMIC DNA]</scope>
</reference>
<dbReference type="Proteomes" id="UP001054945">
    <property type="component" value="Unassembled WGS sequence"/>
</dbReference>
<evidence type="ECO:0000313" key="3">
    <source>
        <dbReference type="Proteomes" id="UP001054945"/>
    </source>
</evidence>
<comment type="caution">
    <text evidence="2">The sequence shown here is derived from an EMBL/GenBank/DDBJ whole genome shotgun (WGS) entry which is preliminary data.</text>
</comment>
<dbReference type="AlphaFoldDB" id="A0AAV4PD10"/>
<keyword evidence="1" id="KW-0812">Transmembrane</keyword>
<sequence>MVRGSSKNTKKEPSTRRADRGLALRSSMLSGILARGCATIWFVAQSFVEIFFFFRLAKGVFFEKGWTRGLPFRRWIVEDGLWYRAAK</sequence>
<proteinExistence type="predicted"/>
<organism evidence="2 3">
    <name type="scientific">Caerostris extrusa</name>
    <name type="common">Bark spider</name>
    <name type="synonym">Caerostris bankana</name>
    <dbReference type="NCBI Taxonomy" id="172846"/>
    <lineage>
        <taxon>Eukaryota</taxon>
        <taxon>Metazoa</taxon>
        <taxon>Ecdysozoa</taxon>
        <taxon>Arthropoda</taxon>
        <taxon>Chelicerata</taxon>
        <taxon>Arachnida</taxon>
        <taxon>Araneae</taxon>
        <taxon>Araneomorphae</taxon>
        <taxon>Entelegynae</taxon>
        <taxon>Araneoidea</taxon>
        <taxon>Araneidae</taxon>
        <taxon>Caerostris</taxon>
    </lineage>
</organism>
<keyword evidence="3" id="KW-1185">Reference proteome</keyword>
<keyword evidence="1" id="KW-1133">Transmembrane helix</keyword>
<gene>
    <name evidence="2" type="ORF">CEXT_542091</name>
</gene>